<dbReference type="GeneID" id="69019134"/>
<sequence length="521" mass="56120">MPITILAPRGTPSRPKLAQRPSDSDSDSDGGVDIEGDVSMSRPAKRPRGDNYEIVTPGEVITDDPQWMRGHGTYITPSTTEIVSSVAGTVTRTNKLLSVRPLRARYTPEIGDLVVGRIVEVQAKRWRVDVGSSQLAILQISAINLPGGILRKRTDTDELQIRSFFAEGDLVVAEVQQLHQDGAASLHTRSLKYGKLRNGVFCAVTGTGGGGGVVRAKRQQWVMDAARGAAKVHVTLGVNGFIWIAKHVESEMPESVGLNRMEESVSANVYSSQNDQIDVETMREIARIRSVILALVENGLRVDEDLVVRGYKEAVEIGMESVEDDIYLGGERGKRLAEALLKDTTRTSLSGGLHQLRTGEISLVLDYASVLDESRVLDNPLRHEVAVQALSAFERIGKNASALQPVTKKLAEGTARQNIGAVGVDEQFDALCLGQLDESGRHATAVLGVDLVNGGADVNLFDELGKLLGAKFRDAEGLNLTAAVQVLEYSPCRGLLVDVALAGVALVSLPLTISLEGHSWE</sequence>
<dbReference type="PANTHER" id="PTHR21321">
    <property type="entry name" value="PNAS-3 RELATED"/>
    <property type="match status" value="1"/>
</dbReference>
<dbReference type="PANTHER" id="PTHR21321:SF4">
    <property type="entry name" value="EXOSOME COMPLEX COMPONENT RRP4"/>
    <property type="match status" value="1"/>
</dbReference>
<evidence type="ECO:0000256" key="5">
    <source>
        <dbReference type="ARBA" id="ARBA00022884"/>
    </source>
</evidence>
<dbReference type="Pfam" id="PF14382">
    <property type="entry name" value="ECR1_N"/>
    <property type="match status" value="1"/>
</dbReference>
<keyword evidence="5" id="KW-0694">RNA-binding</keyword>
<evidence type="ECO:0000313" key="9">
    <source>
        <dbReference type="EMBL" id="KAF3807613.1"/>
    </source>
</evidence>
<dbReference type="GO" id="GO:0003723">
    <property type="term" value="F:RNA binding"/>
    <property type="evidence" value="ECO:0007669"/>
    <property type="project" value="UniProtKB-KW"/>
</dbReference>
<dbReference type="SUPFAM" id="SSF54791">
    <property type="entry name" value="Eukaryotic type KH-domain (KH-domain type I)"/>
    <property type="match status" value="1"/>
</dbReference>
<keyword evidence="6" id="KW-0539">Nucleus</keyword>
<dbReference type="FunFam" id="2.40.50.140:FF:000038">
    <property type="entry name" value="Exosome complex component RRP4"/>
    <property type="match status" value="1"/>
</dbReference>
<dbReference type="Gene3D" id="2.40.50.140">
    <property type="entry name" value="Nucleic acid-binding proteins"/>
    <property type="match status" value="1"/>
</dbReference>
<dbReference type="GO" id="GO:0034475">
    <property type="term" value="P:U4 snRNA 3'-end processing"/>
    <property type="evidence" value="ECO:0007669"/>
    <property type="project" value="TreeGrafter"/>
</dbReference>
<dbReference type="GO" id="GO:0000176">
    <property type="term" value="C:nuclear exosome (RNase complex)"/>
    <property type="evidence" value="ECO:0007669"/>
    <property type="project" value="TreeGrafter"/>
</dbReference>
<comment type="caution">
    <text evidence="9">The sequence shown here is derived from an EMBL/GenBank/DDBJ whole genome shotgun (WGS) entry which is preliminary data.</text>
</comment>
<evidence type="ECO:0000256" key="4">
    <source>
        <dbReference type="ARBA" id="ARBA00022835"/>
    </source>
</evidence>
<dbReference type="GO" id="GO:0071034">
    <property type="term" value="P:CUT catabolic process"/>
    <property type="evidence" value="ECO:0007669"/>
    <property type="project" value="TreeGrafter"/>
</dbReference>
<dbReference type="GO" id="GO:0071028">
    <property type="term" value="P:nuclear mRNA surveillance"/>
    <property type="evidence" value="ECO:0007669"/>
    <property type="project" value="UniProtKB-ARBA"/>
</dbReference>
<evidence type="ECO:0000256" key="2">
    <source>
        <dbReference type="ARBA" id="ARBA00009155"/>
    </source>
</evidence>
<organism evidence="9 10">
    <name type="scientific">Colletotrichum gloeosporioides</name>
    <name type="common">Anthracnose fungus</name>
    <name type="synonym">Glomerella cingulata</name>
    <dbReference type="NCBI Taxonomy" id="474922"/>
    <lineage>
        <taxon>Eukaryota</taxon>
        <taxon>Fungi</taxon>
        <taxon>Dikarya</taxon>
        <taxon>Ascomycota</taxon>
        <taxon>Pezizomycotina</taxon>
        <taxon>Sordariomycetes</taxon>
        <taxon>Hypocreomycetidae</taxon>
        <taxon>Glomerellales</taxon>
        <taxon>Glomerellaceae</taxon>
        <taxon>Colletotrichum</taxon>
        <taxon>Colletotrichum gloeosporioides species complex</taxon>
    </lineage>
</organism>
<accession>A0A8H4CP88</accession>
<dbReference type="InterPro" id="IPR048565">
    <property type="entry name" value="S1_RRP4"/>
</dbReference>
<dbReference type="AlphaFoldDB" id="A0A8H4CP88"/>
<dbReference type="Gene3D" id="2.40.50.100">
    <property type="match status" value="1"/>
</dbReference>
<evidence type="ECO:0000256" key="1">
    <source>
        <dbReference type="ARBA" id="ARBA00004123"/>
    </source>
</evidence>
<gene>
    <name evidence="9" type="ORF">GCG54_00012011</name>
</gene>
<keyword evidence="3" id="KW-0698">rRNA processing</keyword>
<feature type="domain" description="S1 motif" evidence="8">
    <location>
        <begin position="109"/>
        <end position="189"/>
    </location>
</feature>
<feature type="region of interest" description="Disordered" evidence="7">
    <location>
        <begin position="1"/>
        <end position="56"/>
    </location>
</feature>
<protein>
    <submittedName>
        <fullName evidence="9">Exosome complex component rrp4</fullName>
    </submittedName>
</protein>
<evidence type="ECO:0000256" key="6">
    <source>
        <dbReference type="ARBA" id="ARBA00023242"/>
    </source>
</evidence>
<dbReference type="FunFam" id="2.40.50.100:FF:000050">
    <property type="entry name" value="Exosome complex component rrp4 protein"/>
    <property type="match status" value="1"/>
</dbReference>
<dbReference type="SMART" id="SM00316">
    <property type="entry name" value="S1"/>
    <property type="match status" value="1"/>
</dbReference>
<dbReference type="RefSeq" id="XP_045266772.1">
    <property type="nucleotide sequence ID" value="XM_045411899.1"/>
</dbReference>
<dbReference type="InterPro" id="IPR012340">
    <property type="entry name" value="NA-bd_OB-fold"/>
</dbReference>
<evidence type="ECO:0000259" key="8">
    <source>
        <dbReference type="SMART" id="SM00316"/>
    </source>
</evidence>
<dbReference type="GO" id="GO:0000467">
    <property type="term" value="P:exonucleolytic trimming to generate mature 3'-end of 5.8S rRNA from tricistronic rRNA transcript (SSU-rRNA, 5.8S rRNA, LSU-rRNA)"/>
    <property type="evidence" value="ECO:0007669"/>
    <property type="project" value="TreeGrafter"/>
</dbReference>
<dbReference type="GO" id="GO:0071051">
    <property type="term" value="P:poly(A)-dependent snoRNA 3'-end processing"/>
    <property type="evidence" value="ECO:0007669"/>
    <property type="project" value="TreeGrafter"/>
</dbReference>
<dbReference type="GO" id="GO:0071035">
    <property type="term" value="P:nuclear polyadenylation-dependent rRNA catabolic process"/>
    <property type="evidence" value="ECO:0007669"/>
    <property type="project" value="TreeGrafter"/>
</dbReference>
<dbReference type="InterPro" id="IPR036612">
    <property type="entry name" value="KH_dom_type_1_sf"/>
</dbReference>
<reference evidence="9" key="1">
    <citation type="journal article" date="2020" name="Phytopathology">
        <title>Genome sequence and comparative analysis of Colletotrichum gloeosporioides isolated from Liriodendron leaves.</title>
        <authorList>
            <person name="Fu F.F."/>
            <person name="Hao Z."/>
            <person name="Wang P."/>
            <person name="Lu Y."/>
            <person name="Xue L.J."/>
            <person name="Wei G."/>
            <person name="Tian Y."/>
            <person name="Baishi H."/>
            <person name="Xu H."/>
            <person name="Shi J."/>
            <person name="Cheng T."/>
            <person name="Wang G."/>
            <person name="Yi Y."/>
            <person name="Chen J."/>
        </authorList>
    </citation>
    <scope>NUCLEOTIDE SEQUENCE</scope>
    <source>
        <strain evidence="9">Lc1</strain>
    </source>
</reference>
<comment type="subcellular location">
    <subcellularLocation>
        <location evidence="1">Nucleus</location>
    </subcellularLocation>
</comment>
<dbReference type="InterPro" id="IPR003029">
    <property type="entry name" value="S1_domain"/>
</dbReference>
<proteinExistence type="inferred from homology"/>
<dbReference type="GO" id="GO:0000177">
    <property type="term" value="C:cytoplasmic exosome (RNase complex)"/>
    <property type="evidence" value="ECO:0007669"/>
    <property type="project" value="TreeGrafter"/>
</dbReference>
<dbReference type="EMBL" id="WVTB01000028">
    <property type="protein sequence ID" value="KAF3807613.1"/>
    <property type="molecule type" value="Genomic_DNA"/>
</dbReference>
<keyword evidence="10" id="KW-1185">Reference proteome</keyword>
<feature type="compositionally biased region" description="Acidic residues" evidence="7">
    <location>
        <begin position="24"/>
        <end position="36"/>
    </location>
</feature>
<dbReference type="SUPFAM" id="SSF110324">
    <property type="entry name" value="Ribosomal L27 protein-like"/>
    <property type="match status" value="1"/>
</dbReference>
<dbReference type="GO" id="GO:0071038">
    <property type="term" value="P:TRAMP-dependent tRNA surveillance pathway"/>
    <property type="evidence" value="ECO:0007669"/>
    <property type="project" value="TreeGrafter"/>
</dbReference>
<dbReference type="CDD" id="cd05789">
    <property type="entry name" value="S1_Rrp4"/>
    <property type="match status" value="1"/>
</dbReference>
<keyword evidence="4" id="KW-0271">Exosome</keyword>
<evidence type="ECO:0000256" key="7">
    <source>
        <dbReference type="SAM" id="MobiDB-lite"/>
    </source>
</evidence>
<dbReference type="InterPro" id="IPR025721">
    <property type="entry name" value="Exosome_cplx_N_dom"/>
</dbReference>
<comment type="similarity">
    <text evidence="2">Belongs to the RRP4 family.</text>
</comment>
<dbReference type="SUPFAM" id="SSF50249">
    <property type="entry name" value="Nucleic acid-binding proteins"/>
    <property type="match status" value="1"/>
</dbReference>
<dbReference type="Proteomes" id="UP000613401">
    <property type="component" value="Unassembled WGS sequence"/>
</dbReference>
<dbReference type="Pfam" id="PF21266">
    <property type="entry name" value="S1_RRP4"/>
    <property type="match status" value="1"/>
</dbReference>
<evidence type="ECO:0000313" key="10">
    <source>
        <dbReference type="Proteomes" id="UP000613401"/>
    </source>
</evidence>
<evidence type="ECO:0000256" key="3">
    <source>
        <dbReference type="ARBA" id="ARBA00022552"/>
    </source>
</evidence>
<reference evidence="9" key="2">
    <citation type="submission" date="2020-03" db="EMBL/GenBank/DDBJ databases">
        <authorList>
            <person name="Fu F.-F."/>
            <person name="Chen J."/>
        </authorList>
    </citation>
    <scope>NUCLEOTIDE SEQUENCE</scope>
    <source>
        <strain evidence="9">Lc1</strain>
    </source>
</reference>
<name>A0A8H4CP88_COLGL</name>
<dbReference type="InterPro" id="IPR026699">
    <property type="entry name" value="Exosome_RNA_bind1/RRP40/RRP4"/>
</dbReference>